<proteinExistence type="predicted"/>
<feature type="transmembrane region" description="Helical" evidence="1">
    <location>
        <begin position="58"/>
        <end position="77"/>
    </location>
</feature>
<evidence type="ECO:0008006" key="4">
    <source>
        <dbReference type="Google" id="ProtNLM"/>
    </source>
</evidence>
<accession>A0ABY7WYN4</accession>
<gene>
    <name evidence="2" type="ORF">PQ472_01970</name>
</gene>
<keyword evidence="1" id="KW-0472">Membrane</keyword>
<evidence type="ECO:0000256" key="1">
    <source>
        <dbReference type="SAM" id="Phobius"/>
    </source>
</evidence>
<dbReference type="EMBL" id="CP117884">
    <property type="protein sequence ID" value="WDF83035.1"/>
    <property type="molecule type" value="Genomic_DNA"/>
</dbReference>
<keyword evidence="3" id="KW-1185">Reference proteome</keyword>
<sequence length="156" mass="17418">MDIFVNIINIGLVILLGYDLYWQSRIQIRANYSYWQVVWGLIIVVWIASTGISSWSYAVFLALFTLLNVAGGVSGIGDKRIAATGVYNRFRPYAKFIGVTLTPVSAPNGAEFVVAIFAMAPRRYVRMIFKQPLTTMIGVLQQVLPETVPVTIQKIN</sequence>
<name>A0ABY7WYN4_9LACO</name>
<keyword evidence="1" id="KW-0812">Transmembrane</keyword>
<reference evidence="2 3" key="1">
    <citation type="submission" date="2023-02" db="EMBL/GenBank/DDBJ databases">
        <title>Genome sequence of Lacticaseibacillus sp. KACC 23028.</title>
        <authorList>
            <person name="Kim S."/>
            <person name="Heo J."/>
            <person name="Kwon S.-W."/>
        </authorList>
    </citation>
    <scope>NUCLEOTIDE SEQUENCE [LARGE SCALE GENOMIC DNA]</scope>
    <source>
        <strain evidence="2 3">KACC 23028</strain>
    </source>
</reference>
<organism evidence="2 3">
    <name type="scientific">Lacticaseibacillus pabuli</name>
    <dbReference type="NCBI Taxonomy" id="3025672"/>
    <lineage>
        <taxon>Bacteria</taxon>
        <taxon>Bacillati</taxon>
        <taxon>Bacillota</taxon>
        <taxon>Bacilli</taxon>
        <taxon>Lactobacillales</taxon>
        <taxon>Lactobacillaceae</taxon>
        <taxon>Lacticaseibacillus</taxon>
    </lineage>
</organism>
<dbReference type="RefSeq" id="WP_274260906.1">
    <property type="nucleotide sequence ID" value="NZ_CP117884.1"/>
</dbReference>
<evidence type="ECO:0000313" key="2">
    <source>
        <dbReference type="EMBL" id="WDF83035.1"/>
    </source>
</evidence>
<feature type="transmembrane region" description="Helical" evidence="1">
    <location>
        <begin position="34"/>
        <end position="52"/>
    </location>
</feature>
<dbReference type="Proteomes" id="UP001220377">
    <property type="component" value="Chromosome"/>
</dbReference>
<evidence type="ECO:0000313" key="3">
    <source>
        <dbReference type="Proteomes" id="UP001220377"/>
    </source>
</evidence>
<protein>
    <recommendedName>
        <fullName evidence="4">DUF1295 domain-containing protein</fullName>
    </recommendedName>
</protein>
<feature type="transmembrane region" description="Helical" evidence="1">
    <location>
        <begin position="6"/>
        <end position="22"/>
    </location>
</feature>
<keyword evidence="1" id="KW-1133">Transmembrane helix</keyword>